<dbReference type="Proteomes" id="UP000005950">
    <property type="component" value="Unassembled WGS sequence"/>
</dbReference>
<protein>
    <submittedName>
        <fullName evidence="2">Uncharacterized protein</fullName>
    </submittedName>
</protein>
<evidence type="ECO:0000256" key="1">
    <source>
        <dbReference type="SAM" id="Phobius"/>
    </source>
</evidence>
<accession>B9Y2U6</accession>
<evidence type="ECO:0000313" key="3">
    <source>
        <dbReference type="Proteomes" id="UP000005950"/>
    </source>
</evidence>
<keyword evidence="1" id="KW-1133">Transmembrane helix</keyword>
<comment type="caution">
    <text evidence="2">The sequence shown here is derived from an EMBL/GenBank/DDBJ whole genome shotgun (WGS) entry which is preliminary data.</text>
</comment>
<sequence>MFHCSHFKEYRSNSQRLILLFKDSFIFLCSFYLFFLNSGYFPDLKFSSF</sequence>
<dbReference type="HOGENOM" id="CLU_3136492_0_0_9"/>
<reference evidence="2 3" key="1">
    <citation type="submission" date="2008-12" db="EMBL/GenBank/DDBJ databases">
        <authorList>
            <person name="Fulton L."/>
            <person name="Clifton S."/>
            <person name="Fulton B."/>
            <person name="Xu J."/>
            <person name="Minx P."/>
            <person name="Pepin K.H."/>
            <person name="Johnson M."/>
            <person name="Bhonagiri V."/>
            <person name="Nash W.E."/>
            <person name="Mardis E.R."/>
            <person name="Wilson R.K."/>
        </authorList>
    </citation>
    <scope>NUCLEOTIDE SEQUENCE [LARGE SCALE GENOMIC DNA]</scope>
    <source>
        <strain evidence="2 3">DSM 12042</strain>
    </source>
</reference>
<organism evidence="2 3">
    <name type="scientific">Holdemania filiformis DSM 12042</name>
    <dbReference type="NCBI Taxonomy" id="545696"/>
    <lineage>
        <taxon>Bacteria</taxon>
        <taxon>Bacillati</taxon>
        <taxon>Bacillota</taxon>
        <taxon>Erysipelotrichia</taxon>
        <taxon>Erysipelotrichales</taxon>
        <taxon>Erysipelotrichaceae</taxon>
        <taxon>Holdemania</taxon>
    </lineage>
</organism>
<dbReference type="EMBL" id="ACCF01000005">
    <property type="protein sequence ID" value="EEF69726.1"/>
    <property type="molecule type" value="Genomic_DNA"/>
</dbReference>
<gene>
    <name evidence="2" type="ORF">HOLDEFILI_00121</name>
</gene>
<dbReference type="AlphaFoldDB" id="B9Y2U6"/>
<name>B9Y2U6_9FIRM</name>
<feature type="transmembrane region" description="Helical" evidence="1">
    <location>
        <begin position="20"/>
        <end position="41"/>
    </location>
</feature>
<proteinExistence type="predicted"/>
<keyword evidence="1" id="KW-0812">Transmembrane</keyword>
<evidence type="ECO:0000313" key="2">
    <source>
        <dbReference type="EMBL" id="EEF69726.1"/>
    </source>
</evidence>
<keyword evidence="1" id="KW-0472">Membrane</keyword>
<reference evidence="2 3" key="2">
    <citation type="submission" date="2009-02" db="EMBL/GenBank/DDBJ databases">
        <title>Draft genome sequence of Holdemania filiformis DSM 12042.</title>
        <authorList>
            <person name="Sudarsanam P."/>
            <person name="Ley R."/>
            <person name="Guruge J."/>
            <person name="Turnbaugh P.J."/>
            <person name="Mahowald M."/>
            <person name="Liep D."/>
            <person name="Gordon J."/>
        </authorList>
    </citation>
    <scope>NUCLEOTIDE SEQUENCE [LARGE SCALE GENOMIC DNA]</scope>
    <source>
        <strain evidence="2 3">DSM 12042</strain>
    </source>
</reference>